<protein>
    <recommendedName>
        <fullName evidence="4">RHS repeat-associated core domain-containing protein</fullName>
    </recommendedName>
</protein>
<dbReference type="NCBIfam" id="TIGR01643">
    <property type="entry name" value="YD_repeat_2x"/>
    <property type="match status" value="2"/>
</dbReference>
<evidence type="ECO:0008006" key="4">
    <source>
        <dbReference type="Google" id="ProtNLM"/>
    </source>
</evidence>
<dbReference type="KEGG" id="msil:METEAL_12000"/>
<dbReference type="PANTHER" id="PTHR32305:SF15">
    <property type="entry name" value="PROTEIN RHSA-RELATED"/>
    <property type="match status" value="1"/>
</dbReference>
<dbReference type="Gene3D" id="2.180.10.10">
    <property type="entry name" value="RHS repeat-associated core"/>
    <property type="match status" value="2"/>
</dbReference>
<dbReference type="EMBL" id="AP027080">
    <property type="protein sequence ID" value="BDU72026.1"/>
    <property type="molecule type" value="Genomic_DNA"/>
</dbReference>
<dbReference type="InterPro" id="IPR022385">
    <property type="entry name" value="Rhs_assc_core"/>
</dbReference>
<gene>
    <name evidence="2" type="ORF">METEAL_12000</name>
</gene>
<evidence type="ECO:0000313" key="2">
    <source>
        <dbReference type="EMBL" id="BDU72026.1"/>
    </source>
</evidence>
<dbReference type="PANTHER" id="PTHR32305">
    <property type="match status" value="1"/>
</dbReference>
<dbReference type="Proteomes" id="UP001238179">
    <property type="component" value="Chromosome"/>
</dbReference>
<dbReference type="RefSeq" id="WP_316414928.1">
    <property type="nucleotide sequence ID" value="NZ_AP027080.1"/>
</dbReference>
<reference evidence="3" key="1">
    <citation type="journal article" date="2023" name="Int. J. Syst. Evol. Microbiol.">
        <title>Mesoterricola silvestris gen. nov., sp. nov., Mesoterricola sediminis sp. nov., Geothrix oryzae sp. nov., Geothrix edaphica sp. nov., Geothrix rubra sp. nov., and Geothrix limicola sp. nov., six novel members of Acidobacteriota isolated from soils.</title>
        <authorList>
            <person name="Itoh H."/>
            <person name="Sugisawa Y."/>
            <person name="Mise K."/>
            <person name="Xu Z."/>
            <person name="Kuniyasu M."/>
            <person name="Ushijima N."/>
            <person name="Kawano K."/>
            <person name="Kobayashi E."/>
            <person name="Shiratori Y."/>
            <person name="Masuda Y."/>
            <person name="Senoo K."/>
        </authorList>
    </citation>
    <scope>NUCLEOTIDE SEQUENCE [LARGE SCALE GENOMIC DNA]</scope>
    <source>
        <strain evidence="3">W79</strain>
    </source>
</reference>
<feature type="compositionally biased region" description="Basic and acidic residues" evidence="1">
    <location>
        <begin position="18"/>
        <end position="27"/>
    </location>
</feature>
<organism evidence="2 3">
    <name type="scientific">Mesoterricola silvestris</name>
    <dbReference type="NCBI Taxonomy" id="2927979"/>
    <lineage>
        <taxon>Bacteria</taxon>
        <taxon>Pseudomonadati</taxon>
        <taxon>Acidobacteriota</taxon>
        <taxon>Holophagae</taxon>
        <taxon>Holophagales</taxon>
        <taxon>Holophagaceae</taxon>
        <taxon>Mesoterricola</taxon>
    </lineage>
</organism>
<name>A0AA48GFZ1_9BACT</name>
<keyword evidence="3" id="KW-1185">Reference proteome</keyword>
<feature type="region of interest" description="Disordered" evidence="1">
    <location>
        <begin position="18"/>
        <end position="42"/>
    </location>
</feature>
<dbReference type="InterPro" id="IPR006530">
    <property type="entry name" value="YD"/>
</dbReference>
<sequence>MTRYYTYDRHPEFLDPARTTSVRDVRSDPSGPQANPPTQSTTFDATTFLPLGTYLDGGSSVGQIGRAFTYASSGNLSGHLQTVTNYATGAVFSAAGVATQTCALDPATALPSSLSVTYDGPAGYTNAFSNGWTAYDTADRPTTSTDGLGVVTQTTYDGRGRVTTLQRGGQSDVTFTYPSETTWTSTQNLRNTVVNLDAFGRVKTRLRGVDGVTEICTYDGNGNPASLQERSSAGNSRVQARTFDGLGRLKTHTPLRGPMVTYSYSTDSSGGQVTSIAYSGQSFTTSTTQDCWGQTVASTDPYATVTTTRYDAMGHVVSLTTTPAGLVGQTRTFTYNAAGLLVNRTSPETGTTTFGPTFNQLGLPLTVTEGTGRARTISYDGLGRIRTVVNGTDQAITHFNGLRISTCSTTSAGQASSIQYTLDDYGRLQAEQVLPPGATTPWNQSYTYDSAGRMRSVTYPDGRIVGYVFDDTGNFGRTTSVTVNGATFANVTYDEFGWGNRRTLTFVSTGSSNTWEYTSDGTQLSSQTVNPVGSSAIVRNYAYDALNHLNQAGEWASLSHDFLGRLTSASGDGVSATFSHDGYGNNTYSQAGSAAGFNNFAYLPLPSNRATASDTSGAATGWSYNANGEALTAGTALGSVYPQLGLAWDGLDRLSSSSLPGFTESYGYLPNGLRVQRLNSADPSQNRRYAYAFTGNLLAEYTGSGNTWSWLGDIVYLGSQAIAEFSNAGTLELHADHLGTPKVLTSGQTGALLGIQAFGPFGEPRGSYLTLTGYTGHQQADSTGLIYMRGRFYSPAWHRFLNSDQGADPNQPNQYAYCGGSPFMLTDPSGLDSSGYWVYLITCNGAGIYVSTSKEDAESALINYQAHGTEKYGSDAQFQMTGTYYSMDSKSTTPSFQTDSGRWVTLTSSGEWIYGIAPITEAGDSRSSQTDVQFDKPKIWFGDIRYPERPTIGDYAFKTLGLGPASVTLYTDKFGGYHVANSLGKGIGIPFQAGYGWFSESVSSSAEVSERLKGLSFTLGAAAAGGVNAVGSTPIIPASQTAAEVSFGPPSASVGVSWGWN</sequence>
<dbReference type="NCBIfam" id="TIGR03696">
    <property type="entry name" value="Rhs_assc_core"/>
    <property type="match status" value="1"/>
</dbReference>
<feature type="compositionally biased region" description="Polar residues" evidence="1">
    <location>
        <begin position="30"/>
        <end position="42"/>
    </location>
</feature>
<evidence type="ECO:0000313" key="3">
    <source>
        <dbReference type="Proteomes" id="UP001238179"/>
    </source>
</evidence>
<dbReference type="AlphaFoldDB" id="A0AA48GFZ1"/>
<accession>A0AA48GFZ1</accession>
<evidence type="ECO:0000256" key="1">
    <source>
        <dbReference type="SAM" id="MobiDB-lite"/>
    </source>
</evidence>
<dbReference type="InterPro" id="IPR050708">
    <property type="entry name" value="T6SS_VgrG/RHS"/>
</dbReference>
<proteinExistence type="predicted"/>